<keyword evidence="4" id="KW-0732">Signal</keyword>
<dbReference type="PANTHER" id="PTHR19848:SF8">
    <property type="entry name" value="F-BOX AND WD REPEAT DOMAIN CONTAINING 7"/>
    <property type="match status" value="1"/>
</dbReference>
<dbReference type="Gene3D" id="2.130.10.10">
    <property type="entry name" value="YVTN repeat-like/Quinoprotein amine dehydrogenase"/>
    <property type="match status" value="3"/>
</dbReference>
<proteinExistence type="predicted"/>
<dbReference type="InterPro" id="IPR019775">
    <property type="entry name" value="WD40_repeat_CS"/>
</dbReference>
<evidence type="ECO:0000313" key="6">
    <source>
        <dbReference type="Proteomes" id="UP000317421"/>
    </source>
</evidence>
<dbReference type="CDD" id="cd00200">
    <property type="entry name" value="WD40"/>
    <property type="match status" value="1"/>
</dbReference>
<dbReference type="SUPFAM" id="SSF50978">
    <property type="entry name" value="WD40 repeat-like"/>
    <property type="match status" value="1"/>
</dbReference>
<dbReference type="InterPro" id="IPR020472">
    <property type="entry name" value="WD40_PAC1"/>
</dbReference>
<feature type="signal peptide" evidence="4">
    <location>
        <begin position="1"/>
        <end position="20"/>
    </location>
</feature>
<dbReference type="PROSITE" id="PS50082">
    <property type="entry name" value="WD_REPEATS_2"/>
    <property type="match status" value="5"/>
</dbReference>
<evidence type="ECO:0000256" key="3">
    <source>
        <dbReference type="PROSITE-ProRule" id="PRU00221"/>
    </source>
</evidence>
<feature type="repeat" description="WD" evidence="3">
    <location>
        <begin position="175"/>
        <end position="198"/>
    </location>
</feature>
<feature type="chain" id="PRO_5023100865" evidence="4">
    <location>
        <begin position="21"/>
        <end position="346"/>
    </location>
</feature>
<dbReference type="InterPro" id="IPR015943">
    <property type="entry name" value="WD40/YVTN_repeat-like_dom_sf"/>
</dbReference>
<evidence type="ECO:0000256" key="4">
    <source>
        <dbReference type="SAM" id="SignalP"/>
    </source>
</evidence>
<dbReference type="SMART" id="SM00320">
    <property type="entry name" value="WD40"/>
    <property type="match status" value="7"/>
</dbReference>
<organism evidence="5 6">
    <name type="scientific">Botrimarina colliarenosi</name>
    <dbReference type="NCBI Taxonomy" id="2528001"/>
    <lineage>
        <taxon>Bacteria</taxon>
        <taxon>Pseudomonadati</taxon>
        <taxon>Planctomycetota</taxon>
        <taxon>Planctomycetia</taxon>
        <taxon>Pirellulales</taxon>
        <taxon>Lacipirellulaceae</taxon>
        <taxon>Botrimarina</taxon>
    </lineage>
</organism>
<dbReference type="PRINTS" id="PR00320">
    <property type="entry name" value="GPROTEINBRPT"/>
</dbReference>
<feature type="repeat" description="WD" evidence="3">
    <location>
        <begin position="44"/>
        <end position="78"/>
    </location>
</feature>
<dbReference type="PROSITE" id="PS50294">
    <property type="entry name" value="WD_REPEATS_REGION"/>
    <property type="match status" value="4"/>
</dbReference>
<comment type="caution">
    <text evidence="5">The sequence shown here is derived from an EMBL/GenBank/DDBJ whole genome shotgun (WGS) entry which is preliminary data.</text>
</comment>
<dbReference type="InterPro" id="IPR036322">
    <property type="entry name" value="WD40_repeat_dom_sf"/>
</dbReference>
<dbReference type="AlphaFoldDB" id="A0A5C6A7M5"/>
<sequence precursor="true">MLALVLCTLALVLCAGATLASSPAERLVLRMRGAEADDNRPTVVTAVAISGDGQRIAAGGDDHHVRIWNAADGVALNNLTAHGDWVRGARFAADGRRLATVSADHTVCLWSLGVGSPELVVRRLAGGALQAVAWRPDGQAVATAGFGDSLRVFDLDAADDAAPEEQGCACEDTRAVAFSPDGRWVAAAGRNGVVRMWDQVASGGPRDLPSDGRRVRALAFSPDGETLAAGGDSPAVRLWRRDRDGFGGVPDELLVRPGKVHSLAFLDERVLAVGDTQNEITLWDAETRAERTVLRGHTGTVAALAVSDDGRRLVSGSFDTTVRVWDLDPANLPVATTAAKTAPKTR</sequence>
<evidence type="ECO:0000256" key="2">
    <source>
        <dbReference type="ARBA" id="ARBA00022737"/>
    </source>
</evidence>
<dbReference type="EMBL" id="SJPR01000004">
    <property type="protein sequence ID" value="TWT96012.1"/>
    <property type="molecule type" value="Genomic_DNA"/>
</dbReference>
<feature type="repeat" description="WD" evidence="3">
    <location>
        <begin position="294"/>
        <end position="328"/>
    </location>
</feature>
<dbReference type="InterPro" id="IPR001680">
    <property type="entry name" value="WD40_rpt"/>
</dbReference>
<reference evidence="5 6" key="1">
    <citation type="submission" date="2019-02" db="EMBL/GenBank/DDBJ databases">
        <title>Deep-cultivation of Planctomycetes and their phenomic and genomic characterization uncovers novel biology.</title>
        <authorList>
            <person name="Wiegand S."/>
            <person name="Jogler M."/>
            <person name="Boedeker C."/>
            <person name="Pinto D."/>
            <person name="Vollmers J."/>
            <person name="Rivas-Marin E."/>
            <person name="Kohn T."/>
            <person name="Peeters S.H."/>
            <person name="Heuer A."/>
            <person name="Rast P."/>
            <person name="Oberbeckmann S."/>
            <person name="Bunk B."/>
            <person name="Jeske O."/>
            <person name="Meyerdierks A."/>
            <person name="Storesund J.E."/>
            <person name="Kallscheuer N."/>
            <person name="Luecker S."/>
            <person name="Lage O.M."/>
            <person name="Pohl T."/>
            <person name="Merkel B.J."/>
            <person name="Hornburger P."/>
            <person name="Mueller R.-W."/>
            <person name="Bruemmer F."/>
            <person name="Labrenz M."/>
            <person name="Spormann A.M."/>
            <person name="Op Den Camp H."/>
            <person name="Overmann J."/>
            <person name="Amann R."/>
            <person name="Jetten M.S.M."/>
            <person name="Mascher T."/>
            <person name="Medema M.H."/>
            <person name="Devos D.P."/>
            <person name="Kaster A.-K."/>
            <person name="Ovreas L."/>
            <person name="Rohde M."/>
            <person name="Galperin M.Y."/>
            <person name="Jogler C."/>
        </authorList>
    </citation>
    <scope>NUCLEOTIDE SEQUENCE [LARGE SCALE GENOMIC DNA]</scope>
    <source>
        <strain evidence="5 6">Pla108</strain>
    </source>
</reference>
<feature type="repeat" description="WD" evidence="3">
    <location>
        <begin position="79"/>
        <end position="112"/>
    </location>
</feature>
<protein>
    <submittedName>
        <fullName evidence="5">WD domain, G-beta repeat</fullName>
    </submittedName>
</protein>
<keyword evidence="6" id="KW-1185">Reference proteome</keyword>
<evidence type="ECO:0000256" key="1">
    <source>
        <dbReference type="ARBA" id="ARBA00022574"/>
    </source>
</evidence>
<feature type="repeat" description="WD" evidence="3">
    <location>
        <begin position="208"/>
        <end position="239"/>
    </location>
</feature>
<keyword evidence="2" id="KW-0677">Repeat</keyword>
<keyword evidence="1 3" id="KW-0853">WD repeat</keyword>
<name>A0A5C6A7M5_9BACT</name>
<accession>A0A5C6A7M5</accession>
<dbReference type="PANTHER" id="PTHR19848">
    <property type="entry name" value="WD40 REPEAT PROTEIN"/>
    <property type="match status" value="1"/>
</dbReference>
<gene>
    <name evidence="5" type="ORF">Pla108_30920</name>
</gene>
<evidence type="ECO:0000313" key="5">
    <source>
        <dbReference type="EMBL" id="TWT96012.1"/>
    </source>
</evidence>
<dbReference type="PROSITE" id="PS00678">
    <property type="entry name" value="WD_REPEATS_1"/>
    <property type="match status" value="1"/>
</dbReference>
<dbReference type="Pfam" id="PF00400">
    <property type="entry name" value="WD40"/>
    <property type="match status" value="5"/>
</dbReference>
<dbReference type="Proteomes" id="UP000317421">
    <property type="component" value="Unassembled WGS sequence"/>
</dbReference>